<gene>
    <name evidence="2" type="ORF">GCM10025866_27080</name>
</gene>
<feature type="domain" description="DUF306" evidence="1">
    <location>
        <begin position="6"/>
        <end position="86"/>
    </location>
</feature>
<keyword evidence="3" id="KW-1185">Reference proteome</keyword>
<evidence type="ECO:0000259" key="1">
    <source>
        <dbReference type="Pfam" id="PF03724"/>
    </source>
</evidence>
<evidence type="ECO:0000313" key="3">
    <source>
        <dbReference type="Proteomes" id="UP001321498"/>
    </source>
</evidence>
<dbReference type="Pfam" id="PF03724">
    <property type="entry name" value="META"/>
    <property type="match status" value="1"/>
</dbReference>
<name>A0ABN6XP73_9MICO</name>
<dbReference type="InterPro" id="IPR005184">
    <property type="entry name" value="DUF306_Meta_HslJ"/>
</dbReference>
<dbReference type="Gene3D" id="2.40.128.270">
    <property type="match status" value="1"/>
</dbReference>
<sequence length="92" mass="9473">MDLTDADITLSIAEEATTGAGPCNTVDLEVDGGPGAVAVTIGTLTERACADENLIGVEGRYITVLSNVVFAEAGDTTLVLRGRSGKLTYARQ</sequence>
<reference evidence="3" key="1">
    <citation type="journal article" date="2019" name="Int. J. Syst. Evol. Microbiol.">
        <title>The Global Catalogue of Microorganisms (GCM) 10K type strain sequencing project: providing services to taxonomists for standard genome sequencing and annotation.</title>
        <authorList>
            <consortium name="The Broad Institute Genomics Platform"/>
            <consortium name="The Broad Institute Genome Sequencing Center for Infectious Disease"/>
            <person name="Wu L."/>
            <person name="Ma J."/>
        </authorList>
    </citation>
    <scope>NUCLEOTIDE SEQUENCE [LARGE SCALE GENOMIC DNA]</scope>
    <source>
        <strain evidence="3">NBRC 108725</strain>
    </source>
</reference>
<proteinExistence type="predicted"/>
<dbReference type="InterPro" id="IPR038670">
    <property type="entry name" value="HslJ-like_sf"/>
</dbReference>
<organism evidence="2 3">
    <name type="scientific">Naasia aerilata</name>
    <dbReference type="NCBI Taxonomy" id="1162966"/>
    <lineage>
        <taxon>Bacteria</taxon>
        <taxon>Bacillati</taxon>
        <taxon>Actinomycetota</taxon>
        <taxon>Actinomycetes</taxon>
        <taxon>Micrococcales</taxon>
        <taxon>Microbacteriaceae</taxon>
        <taxon>Naasia</taxon>
    </lineage>
</organism>
<evidence type="ECO:0000313" key="2">
    <source>
        <dbReference type="EMBL" id="BDZ46799.1"/>
    </source>
</evidence>
<dbReference type="EMBL" id="AP027731">
    <property type="protein sequence ID" value="BDZ46799.1"/>
    <property type="molecule type" value="Genomic_DNA"/>
</dbReference>
<protein>
    <recommendedName>
        <fullName evidence="1">DUF306 domain-containing protein</fullName>
    </recommendedName>
</protein>
<dbReference type="Proteomes" id="UP001321498">
    <property type="component" value="Chromosome"/>
</dbReference>
<accession>A0ABN6XP73</accession>